<evidence type="ECO:0000313" key="2">
    <source>
        <dbReference type="EMBL" id="CAK9022763.1"/>
    </source>
</evidence>
<sequence>MIMAWNKAFGSRMSCGLDVAGRLRRGGLLRTSWRITKGGQCCHSDSVEGVSTTELLAKWSGRPFRWSSGSLPWLAFPGVIPLLPGKWHFGLCHERPTKAPCAEKTGTAAGLEAASPPSSSTLSFQQDERMDLGRRKQAGTVAARILQHPANSIRTGDEFISVIIPPAKDM</sequence>
<reference evidence="2 3" key="1">
    <citation type="submission" date="2024-02" db="EMBL/GenBank/DDBJ databases">
        <authorList>
            <person name="Chen Y."/>
            <person name="Shah S."/>
            <person name="Dougan E. K."/>
            <person name="Thang M."/>
            <person name="Chan C."/>
        </authorList>
    </citation>
    <scope>NUCLEOTIDE SEQUENCE [LARGE SCALE GENOMIC DNA]</scope>
</reference>
<organism evidence="2 3">
    <name type="scientific">Durusdinium trenchii</name>
    <dbReference type="NCBI Taxonomy" id="1381693"/>
    <lineage>
        <taxon>Eukaryota</taxon>
        <taxon>Sar</taxon>
        <taxon>Alveolata</taxon>
        <taxon>Dinophyceae</taxon>
        <taxon>Suessiales</taxon>
        <taxon>Symbiodiniaceae</taxon>
        <taxon>Durusdinium</taxon>
    </lineage>
</organism>
<comment type="caution">
    <text evidence="2">The sequence shown here is derived from an EMBL/GenBank/DDBJ whole genome shotgun (WGS) entry which is preliminary data.</text>
</comment>
<protein>
    <submittedName>
        <fullName evidence="2">Uncharacterized protein</fullName>
    </submittedName>
</protein>
<proteinExistence type="predicted"/>
<dbReference type="EMBL" id="CAXAMM010010236">
    <property type="protein sequence ID" value="CAK9022763.1"/>
    <property type="molecule type" value="Genomic_DNA"/>
</dbReference>
<name>A0ABP0K7T7_9DINO</name>
<dbReference type="Proteomes" id="UP001642464">
    <property type="component" value="Unassembled WGS sequence"/>
</dbReference>
<evidence type="ECO:0000256" key="1">
    <source>
        <dbReference type="SAM" id="MobiDB-lite"/>
    </source>
</evidence>
<evidence type="ECO:0000313" key="3">
    <source>
        <dbReference type="Proteomes" id="UP001642464"/>
    </source>
</evidence>
<accession>A0ABP0K7T7</accession>
<feature type="region of interest" description="Disordered" evidence="1">
    <location>
        <begin position="107"/>
        <end position="126"/>
    </location>
</feature>
<gene>
    <name evidence="2" type="ORF">SCF082_LOCUS15936</name>
</gene>
<feature type="compositionally biased region" description="Polar residues" evidence="1">
    <location>
        <begin position="116"/>
        <end position="125"/>
    </location>
</feature>
<keyword evidence="3" id="KW-1185">Reference proteome</keyword>